<keyword evidence="7" id="KW-0675">Receptor</keyword>
<dbReference type="FunFam" id="3.80.10.10:FF:000213">
    <property type="entry name" value="Tyrosine-sulfated glycopeptide receptor 1"/>
    <property type="match status" value="1"/>
</dbReference>
<dbReference type="FunFam" id="3.80.10.10:FF:000095">
    <property type="entry name" value="LRR receptor-like serine/threonine-protein kinase GSO1"/>
    <property type="match status" value="1"/>
</dbReference>
<dbReference type="OrthoDB" id="676979at2759"/>
<evidence type="ECO:0000256" key="4">
    <source>
        <dbReference type="ARBA" id="ARBA00023136"/>
    </source>
</evidence>
<accession>A0A1Q9ESV9</accession>
<evidence type="ECO:0000256" key="2">
    <source>
        <dbReference type="ARBA" id="ARBA00022614"/>
    </source>
</evidence>
<dbReference type="GO" id="GO:0016301">
    <property type="term" value="F:kinase activity"/>
    <property type="evidence" value="ECO:0007669"/>
    <property type="project" value="UniProtKB-KW"/>
</dbReference>
<feature type="transmembrane region" description="Helical" evidence="5">
    <location>
        <begin position="1294"/>
        <end position="1311"/>
    </location>
</feature>
<keyword evidence="3" id="KW-0677">Repeat</keyword>
<evidence type="ECO:0000313" key="7">
    <source>
        <dbReference type="EMBL" id="OLQ10491.1"/>
    </source>
</evidence>
<dbReference type="SUPFAM" id="SSF52047">
    <property type="entry name" value="RNI-like"/>
    <property type="match status" value="1"/>
</dbReference>
<keyword evidence="2" id="KW-0433">Leucine-rich repeat</keyword>
<gene>
    <name evidence="7" type="primary">FLS2</name>
    <name evidence="7" type="ORF">AK812_SmicGene5811</name>
</gene>
<keyword evidence="4 5" id="KW-0472">Membrane</keyword>
<keyword evidence="7" id="KW-0808">Transferase</keyword>
<dbReference type="InterPro" id="IPR001611">
    <property type="entry name" value="Leu-rich_rpt"/>
</dbReference>
<evidence type="ECO:0000256" key="5">
    <source>
        <dbReference type="SAM" id="Phobius"/>
    </source>
</evidence>
<keyword evidence="5" id="KW-0812">Transmembrane</keyword>
<name>A0A1Q9ESV9_SYMMI</name>
<keyword evidence="7" id="KW-0418">Kinase</keyword>
<dbReference type="Proteomes" id="UP000186817">
    <property type="component" value="Unassembled WGS sequence"/>
</dbReference>
<organism evidence="7 8">
    <name type="scientific">Symbiodinium microadriaticum</name>
    <name type="common">Dinoflagellate</name>
    <name type="synonym">Zooxanthella microadriatica</name>
    <dbReference type="NCBI Taxonomy" id="2951"/>
    <lineage>
        <taxon>Eukaryota</taxon>
        <taxon>Sar</taxon>
        <taxon>Alveolata</taxon>
        <taxon>Dinophyceae</taxon>
        <taxon>Suessiales</taxon>
        <taxon>Symbiodiniaceae</taxon>
        <taxon>Symbiodinium</taxon>
    </lineage>
</organism>
<dbReference type="GO" id="GO:0016020">
    <property type="term" value="C:membrane"/>
    <property type="evidence" value="ECO:0007669"/>
    <property type="project" value="UniProtKB-SubCell"/>
</dbReference>
<dbReference type="Gene3D" id="3.80.10.10">
    <property type="entry name" value="Ribonuclease Inhibitor"/>
    <property type="match status" value="5"/>
</dbReference>
<feature type="domain" description="Disease resistance R13L4/SHOC-2-like LRR" evidence="6">
    <location>
        <begin position="566"/>
        <end position="664"/>
    </location>
</feature>
<reference evidence="7 8" key="1">
    <citation type="submission" date="2016-02" db="EMBL/GenBank/DDBJ databases">
        <title>Genome analysis of coral dinoflagellate symbionts highlights evolutionary adaptations to a symbiotic lifestyle.</title>
        <authorList>
            <person name="Aranda M."/>
            <person name="Li Y."/>
            <person name="Liew Y.J."/>
            <person name="Baumgarten S."/>
            <person name="Simakov O."/>
            <person name="Wilson M."/>
            <person name="Piel J."/>
            <person name="Ashoor H."/>
            <person name="Bougouffa S."/>
            <person name="Bajic V.B."/>
            <person name="Ryu T."/>
            <person name="Ravasi T."/>
            <person name="Bayer T."/>
            <person name="Micklem G."/>
            <person name="Kim H."/>
            <person name="Bhak J."/>
            <person name="Lajeunesse T.C."/>
            <person name="Voolstra C.R."/>
        </authorList>
    </citation>
    <scope>NUCLEOTIDE SEQUENCE [LARGE SCALE GENOMIC DNA]</scope>
    <source>
        <strain evidence="7 8">CCMP2467</strain>
    </source>
</reference>
<sequence length="1319" mass="145400">MDIAGAFREWRKGHHVQVLSELYHPLMWKFIRDKRVSAPLCRLKEVSCVRVQGVWRVAEIVTKVAYACKNISASHLGPQAYLLRANATAVRSKLALWGLPSLLVRVLHLHWTWAGHVLRMGASSFQHRAALLGAHSWRWLEAVAQDTDPANLQCWRHPRAGRRCLTWDFWLERFLPELDWAPRAADRHGWHSLAPRFVAMVLHALRQPVPDLRPLHGGMHLTQPHLSTDLLAPACNVAILQRVFARLRRPLRPRRCQVFVAGDSAVVSKWIAGEAQFDAASPLVPLVRAAHDMFLSLFQSGAEFRDFQASDSLRLVSHIPRLHNQAADALANRGADGCTLEQFDSEAASTLLQQPCTVLVTFGGAARDNPVGHAGAGTALCLSFPDPALGVLSWKCVAQASAYLGVASSNAAELHGLLLVLLLLGKLLTWTVDVRCVAISVCYAGWVCEDSEFAAIGRIPEELGELLWLQVIDLTADPSAKASLQGPVPESLGQLLQLRKLILANNQLTGALPASLFQLRQLTVLNLAGNKLSGQLGDIGSLTQLQVLSLENNAFSGPLATSFGRLLQLKELNLAGNALTGNVIGELGQMSQLKTLSLANNVLKGHLPESLGNLQQLTKLELQGNDFWEPLPESLGRLTKLKTLRVNVSTVPFTLRRLTELHDFFLNGQSNCAPVINDNCQLFENGQGCQKDEEELMTKIMQSLWGSNYELYSRRLEGCPCFWYGVSCVRENGFLRVWGLNIEDVQLNGTLPDEIGSLANLKEIRLVGSLTGELPVSLSQLQQLRYLNLENNQLSGDLPSKWKAPRCAKLQSLSLSMNWLTGKLQDLSVEQLPELEVLQLARNSLTGSLPPDLGKLSRLRILDVRGNAQLGGEIPESLGQADSLVQLDVSNGKFRGSLPATLGNLTKLQELAINGNNFQAFSSAFLELTRLWSSRSVNCAPVEEDPCNLWRRSDRSKLEVFLEALWTEPRSGVSCEHIGGAWRVTSLTVEDPFMSGRVDRVILDLEHLKELRLRSPRLGGSMPPDLSRLRHLEVLVIEGGRMDGGIPSLGSLTQLRAVAFVGSFAGHLFLDSLPPGIREVTLRSSNLKIVFAMPRDGARTLELLDLRGVQLDDSLKEIVRTVRSWTALKSLDLSATGLQSPLPTTLYHLQSLQSLKLADNLSLRSNNSITGFVPATLRGMWNLETLSLASNHLNNRAADRDCAPVAKDPCRLFWVDGNTRDVLGLLAFSYLAHMLYRSPSLSEEDRRVPPGALEMAVEYHVASIDMHKLVALIVVLAQLAPLTVIWWWALGSEAWVVIVLLIKAWAFAPSLSQARVQGC</sequence>
<evidence type="ECO:0000313" key="8">
    <source>
        <dbReference type="Proteomes" id="UP000186817"/>
    </source>
</evidence>
<dbReference type="SUPFAM" id="SSF52058">
    <property type="entry name" value="L domain-like"/>
    <property type="match status" value="2"/>
</dbReference>
<evidence type="ECO:0000256" key="1">
    <source>
        <dbReference type="ARBA" id="ARBA00004370"/>
    </source>
</evidence>
<evidence type="ECO:0000256" key="3">
    <source>
        <dbReference type="ARBA" id="ARBA00022737"/>
    </source>
</evidence>
<proteinExistence type="predicted"/>
<dbReference type="PANTHER" id="PTHR48057">
    <property type="entry name" value="LEUCINE-RICH REPEAT SERINE/THREONINE-PROTEIN KINASE 1"/>
    <property type="match status" value="1"/>
</dbReference>
<dbReference type="SMART" id="SM00369">
    <property type="entry name" value="LRR_TYP"/>
    <property type="match status" value="8"/>
</dbReference>
<keyword evidence="5" id="KW-1133">Transmembrane helix</keyword>
<keyword evidence="8" id="KW-1185">Reference proteome</keyword>
<dbReference type="InterPro" id="IPR003591">
    <property type="entry name" value="Leu-rich_rpt_typical-subtyp"/>
</dbReference>
<dbReference type="InterPro" id="IPR055414">
    <property type="entry name" value="LRR_R13L4/SHOC2-like"/>
</dbReference>
<protein>
    <submittedName>
        <fullName evidence="7">LRR receptor-like serine/threonine-protein kinase FLS2</fullName>
    </submittedName>
</protein>
<comment type="caution">
    <text evidence="7">The sequence shown here is derived from an EMBL/GenBank/DDBJ whole genome shotgun (WGS) entry which is preliminary data.</text>
</comment>
<dbReference type="InterPro" id="IPR032675">
    <property type="entry name" value="LRR_dom_sf"/>
</dbReference>
<dbReference type="Pfam" id="PF00560">
    <property type="entry name" value="LRR_1"/>
    <property type="match status" value="3"/>
</dbReference>
<comment type="subcellular location">
    <subcellularLocation>
        <location evidence="1">Membrane</location>
    </subcellularLocation>
</comment>
<dbReference type="PANTHER" id="PTHR48057:SF7">
    <property type="entry name" value="LEUCINE-RICH REPEAT SERINE_THREONINE-PROTEIN KINASE 1"/>
    <property type="match status" value="1"/>
</dbReference>
<dbReference type="Pfam" id="PF23598">
    <property type="entry name" value="LRR_14"/>
    <property type="match status" value="1"/>
</dbReference>
<dbReference type="InterPro" id="IPR052595">
    <property type="entry name" value="LRRC69/RLP"/>
</dbReference>
<dbReference type="EMBL" id="LSRX01000077">
    <property type="protein sequence ID" value="OLQ10491.1"/>
    <property type="molecule type" value="Genomic_DNA"/>
</dbReference>
<evidence type="ECO:0000259" key="6">
    <source>
        <dbReference type="Pfam" id="PF23598"/>
    </source>
</evidence>